<keyword evidence="4" id="KW-1185">Reference proteome</keyword>
<comment type="caution">
    <text evidence="3">The sequence shown here is derived from an EMBL/GenBank/DDBJ whole genome shotgun (WGS) entry which is preliminary data.</text>
</comment>
<feature type="transmembrane region" description="Helical" evidence="2">
    <location>
        <begin position="118"/>
        <end position="139"/>
    </location>
</feature>
<protein>
    <submittedName>
        <fullName evidence="3">Uncharacterized protein</fullName>
    </submittedName>
</protein>
<gene>
    <name evidence="3" type="ORF">B0T16DRAFT_455143</name>
</gene>
<name>A0AA39YJR9_9PEZI</name>
<evidence type="ECO:0000313" key="3">
    <source>
        <dbReference type="EMBL" id="KAK0652796.1"/>
    </source>
</evidence>
<evidence type="ECO:0000313" key="4">
    <source>
        <dbReference type="Proteomes" id="UP001174936"/>
    </source>
</evidence>
<feature type="transmembrane region" description="Helical" evidence="2">
    <location>
        <begin position="76"/>
        <end position="98"/>
    </location>
</feature>
<evidence type="ECO:0000256" key="1">
    <source>
        <dbReference type="SAM" id="MobiDB-lite"/>
    </source>
</evidence>
<keyword evidence="2" id="KW-1133">Transmembrane helix</keyword>
<feature type="region of interest" description="Disordered" evidence="1">
    <location>
        <begin position="403"/>
        <end position="458"/>
    </location>
</feature>
<accession>A0AA39YJR9</accession>
<dbReference type="Proteomes" id="UP001174936">
    <property type="component" value="Unassembled WGS sequence"/>
</dbReference>
<feature type="compositionally biased region" description="Polar residues" evidence="1">
    <location>
        <begin position="422"/>
        <end position="435"/>
    </location>
</feature>
<feature type="compositionally biased region" description="Acidic residues" evidence="1">
    <location>
        <begin position="408"/>
        <end position="418"/>
    </location>
</feature>
<organism evidence="3 4">
    <name type="scientific">Cercophora newfieldiana</name>
    <dbReference type="NCBI Taxonomy" id="92897"/>
    <lineage>
        <taxon>Eukaryota</taxon>
        <taxon>Fungi</taxon>
        <taxon>Dikarya</taxon>
        <taxon>Ascomycota</taxon>
        <taxon>Pezizomycotina</taxon>
        <taxon>Sordariomycetes</taxon>
        <taxon>Sordariomycetidae</taxon>
        <taxon>Sordariales</taxon>
        <taxon>Lasiosphaeriaceae</taxon>
        <taxon>Cercophora</taxon>
    </lineage>
</organism>
<keyword evidence="2" id="KW-0472">Membrane</keyword>
<dbReference type="EMBL" id="JAULSV010000002">
    <property type="protein sequence ID" value="KAK0652796.1"/>
    <property type="molecule type" value="Genomic_DNA"/>
</dbReference>
<feature type="transmembrane region" description="Helical" evidence="2">
    <location>
        <begin position="265"/>
        <end position="288"/>
    </location>
</feature>
<proteinExistence type="predicted"/>
<keyword evidence="2" id="KW-0812">Transmembrane</keyword>
<sequence>MSSFAPTSTTSTPLPPLPTSSDACSFEDLDSLIDRAVQDWAGYNMSLLVQTCSEVCEVAFGTGNPDISGPGAMVSYVLQGLASITFGPLLGFLSVFIASEPDLDSYFALPKALWMTEYVLPTATSIHQTNLIIALSVLVSSVKRLQTTTPLAERALITGLVGYQMLAAVIGTASYAITHEQSRGRSFLVTIYMLTVGILYAFVTASKQAYFPARGYALGNITAVCTTDYGWPAVEINLAEMPLTMAQKIAKAQPKRYKYDENATAEFFGSIGLIILLIVIIICILAILQRFAEFLGRALPGPYYAFCQFVGLKPRRVAGIAAVAVWTVLSAFLASLALVALFRLRDQHRQASRDRYADDEWGFGQVMAVMAWIPVFQDILEALIGTANYRWELRVQKKQEYSKLEGGSSDDSDHDEEAASAPQSSSVNTASSQGALSRRETWPRNESGGYLPVAATPR</sequence>
<feature type="transmembrane region" description="Helical" evidence="2">
    <location>
        <begin position="184"/>
        <end position="203"/>
    </location>
</feature>
<reference evidence="3" key="1">
    <citation type="submission" date="2023-06" db="EMBL/GenBank/DDBJ databases">
        <title>Genome-scale phylogeny and comparative genomics of the fungal order Sordariales.</title>
        <authorList>
            <consortium name="Lawrence Berkeley National Laboratory"/>
            <person name="Hensen N."/>
            <person name="Bonometti L."/>
            <person name="Westerberg I."/>
            <person name="Brannstrom I.O."/>
            <person name="Guillou S."/>
            <person name="Cros-Aarteil S."/>
            <person name="Calhoun S."/>
            <person name="Haridas S."/>
            <person name="Kuo A."/>
            <person name="Mondo S."/>
            <person name="Pangilinan J."/>
            <person name="Riley R."/>
            <person name="Labutti K."/>
            <person name="Andreopoulos B."/>
            <person name="Lipzen A."/>
            <person name="Chen C."/>
            <person name="Yanf M."/>
            <person name="Daum C."/>
            <person name="Ng V."/>
            <person name="Clum A."/>
            <person name="Steindorff A."/>
            <person name="Ohm R."/>
            <person name="Martin F."/>
            <person name="Silar P."/>
            <person name="Natvig D."/>
            <person name="Lalanne C."/>
            <person name="Gautier V."/>
            <person name="Ament-Velasquez S.L."/>
            <person name="Kruys A."/>
            <person name="Hutchinson M.I."/>
            <person name="Powell A.J."/>
            <person name="Barry K."/>
            <person name="Miller A.N."/>
            <person name="Grigoriev I.V."/>
            <person name="Debuchy R."/>
            <person name="Gladieux P."/>
            <person name="Thoren M.H."/>
            <person name="Johannesson H."/>
        </authorList>
    </citation>
    <scope>NUCLEOTIDE SEQUENCE</scope>
    <source>
        <strain evidence="3">SMH2532-1</strain>
    </source>
</reference>
<dbReference type="AlphaFoldDB" id="A0AA39YJR9"/>
<feature type="transmembrane region" description="Helical" evidence="2">
    <location>
        <begin position="318"/>
        <end position="342"/>
    </location>
</feature>
<evidence type="ECO:0000256" key="2">
    <source>
        <dbReference type="SAM" id="Phobius"/>
    </source>
</evidence>
<feature type="transmembrane region" description="Helical" evidence="2">
    <location>
        <begin position="160"/>
        <end position="178"/>
    </location>
</feature>